<dbReference type="PANTHER" id="PTHR45833:SF2">
    <property type="entry name" value="BIFUNCTIONAL HOMOCYSTEINE S-METHYLTRANSFERASE_5,10-METHYLENETETRAHYDROFOLATE REDUCTASE"/>
    <property type="match status" value="1"/>
</dbReference>
<name>A0A9D1K7D1_9FIRM</name>
<evidence type="ECO:0000313" key="5">
    <source>
        <dbReference type="EMBL" id="HIS94000.1"/>
    </source>
</evidence>
<dbReference type="InterPro" id="IPR050554">
    <property type="entry name" value="Met_Synthase/Corrinoid"/>
</dbReference>
<dbReference type="PANTHER" id="PTHR45833">
    <property type="entry name" value="METHIONINE SYNTHASE"/>
    <property type="match status" value="1"/>
</dbReference>
<comment type="similarity">
    <text evidence="1">Belongs to the vitamin-B12 dependent methionine synthase family.</text>
</comment>
<dbReference type="Pfam" id="PF00809">
    <property type="entry name" value="Pterin_bind"/>
    <property type="match status" value="1"/>
</dbReference>
<gene>
    <name evidence="5" type="ORF">IAA84_13395</name>
</gene>
<dbReference type="EMBL" id="DVJN01000255">
    <property type="protein sequence ID" value="HIS94000.1"/>
    <property type="molecule type" value="Genomic_DNA"/>
</dbReference>
<dbReference type="Proteomes" id="UP000824140">
    <property type="component" value="Unassembled WGS sequence"/>
</dbReference>
<sequence length="262" mass="28183">MILIGEKLNGFIPAMGRALAARDEAYVRRWARRQWEAGADYLDVCASGTGNEEEALFWLIGVVQSEVDAPLSLDSPNAHVLEAAMRRVKRPALVNSISLEGGKAQRLLPQIAAQGHSCVALLLNGGVPADAKGRMAAFEQILALADAHGLPRERLFIDPLVTALATGEKALRVFAQCCREIRARQSGVHLVGGASNVSFGLPARRHVNRAFLALALSAGLDSAICDPTDPDIQGILYAARALLGEDERCGEYLRAYRAGRFC</sequence>
<dbReference type="SUPFAM" id="SSF51717">
    <property type="entry name" value="Dihydropteroate synthetase-like"/>
    <property type="match status" value="1"/>
</dbReference>
<accession>A0A9D1K7D1</accession>
<dbReference type="GO" id="GO:0008705">
    <property type="term" value="F:methionine synthase activity"/>
    <property type="evidence" value="ECO:0007669"/>
    <property type="project" value="TreeGrafter"/>
</dbReference>
<dbReference type="PROSITE" id="PS50972">
    <property type="entry name" value="PTERIN_BINDING"/>
    <property type="match status" value="1"/>
</dbReference>
<dbReference type="GO" id="GO:0005829">
    <property type="term" value="C:cytosol"/>
    <property type="evidence" value="ECO:0007669"/>
    <property type="project" value="TreeGrafter"/>
</dbReference>
<dbReference type="EC" id="2.5.1.15" evidence="5"/>
<organism evidence="5 6">
    <name type="scientific">Candidatus Alectryocaccomicrobium excrementavium</name>
    <dbReference type="NCBI Taxonomy" id="2840668"/>
    <lineage>
        <taxon>Bacteria</taxon>
        <taxon>Bacillati</taxon>
        <taxon>Bacillota</taxon>
        <taxon>Clostridia</taxon>
        <taxon>Candidatus Alectryocaccomicrobium</taxon>
    </lineage>
</organism>
<dbReference type="GO" id="GO:0042558">
    <property type="term" value="P:pteridine-containing compound metabolic process"/>
    <property type="evidence" value="ECO:0007669"/>
    <property type="project" value="InterPro"/>
</dbReference>
<dbReference type="Gene3D" id="3.20.20.20">
    <property type="entry name" value="Dihydropteroate synthase-like"/>
    <property type="match status" value="1"/>
</dbReference>
<evidence type="ECO:0000256" key="1">
    <source>
        <dbReference type="ARBA" id="ARBA00010398"/>
    </source>
</evidence>
<evidence type="ECO:0000256" key="3">
    <source>
        <dbReference type="ARBA" id="ARBA00022679"/>
    </source>
</evidence>
<dbReference type="GO" id="GO:0032259">
    <property type="term" value="P:methylation"/>
    <property type="evidence" value="ECO:0007669"/>
    <property type="project" value="UniProtKB-KW"/>
</dbReference>
<dbReference type="GO" id="GO:0004156">
    <property type="term" value="F:dihydropteroate synthase activity"/>
    <property type="evidence" value="ECO:0007669"/>
    <property type="project" value="UniProtKB-EC"/>
</dbReference>
<keyword evidence="3 5" id="KW-0808">Transferase</keyword>
<dbReference type="InterPro" id="IPR000489">
    <property type="entry name" value="Pterin-binding_dom"/>
</dbReference>
<reference evidence="5" key="2">
    <citation type="journal article" date="2021" name="PeerJ">
        <title>Extensive microbial diversity within the chicken gut microbiome revealed by metagenomics and culture.</title>
        <authorList>
            <person name="Gilroy R."/>
            <person name="Ravi A."/>
            <person name="Getino M."/>
            <person name="Pursley I."/>
            <person name="Horton D.L."/>
            <person name="Alikhan N.F."/>
            <person name="Baker D."/>
            <person name="Gharbi K."/>
            <person name="Hall N."/>
            <person name="Watson M."/>
            <person name="Adriaenssens E.M."/>
            <person name="Foster-Nyarko E."/>
            <person name="Jarju S."/>
            <person name="Secka A."/>
            <person name="Antonio M."/>
            <person name="Oren A."/>
            <person name="Chaudhuri R.R."/>
            <person name="La Ragione R."/>
            <person name="Hildebrand F."/>
            <person name="Pallen M.J."/>
        </authorList>
    </citation>
    <scope>NUCLEOTIDE SEQUENCE</scope>
    <source>
        <strain evidence="5">13766</strain>
    </source>
</reference>
<dbReference type="AlphaFoldDB" id="A0A9D1K7D1"/>
<dbReference type="InterPro" id="IPR011005">
    <property type="entry name" value="Dihydropteroate_synth-like_sf"/>
</dbReference>
<reference evidence="5" key="1">
    <citation type="submission" date="2020-10" db="EMBL/GenBank/DDBJ databases">
        <authorList>
            <person name="Gilroy R."/>
        </authorList>
    </citation>
    <scope>NUCLEOTIDE SEQUENCE</scope>
    <source>
        <strain evidence="5">13766</strain>
    </source>
</reference>
<evidence type="ECO:0000259" key="4">
    <source>
        <dbReference type="PROSITE" id="PS50972"/>
    </source>
</evidence>
<evidence type="ECO:0000313" key="6">
    <source>
        <dbReference type="Proteomes" id="UP000824140"/>
    </source>
</evidence>
<proteinExistence type="inferred from homology"/>
<feature type="domain" description="Pterin-binding" evidence="4">
    <location>
        <begin position="1"/>
        <end position="243"/>
    </location>
</feature>
<evidence type="ECO:0000256" key="2">
    <source>
        <dbReference type="ARBA" id="ARBA00022603"/>
    </source>
</evidence>
<dbReference type="NCBIfam" id="NF005719">
    <property type="entry name" value="PRK07535.1"/>
    <property type="match status" value="1"/>
</dbReference>
<comment type="caution">
    <text evidence="5">The sequence shown here is derived from an EMBL/GenBank/DDBJ whole genome shotgun (WGS) entry which is preliminary data.</text>
</comment>
<protein>
    <submittedName>
        <fullName evidence="5">Dihydropteroate synthase</fullName>
        <ecNumber evidence="5">2.5.1.15</ecNumber>
    </submittedName>
</protein>
<keyword evidence="2" id="KW-0489">Methyltransferase</keyword>